<dbReference type="SUPFAM" id="SSF52047">
    <property type="entry name" value="RNI-like"/>
    <property type="match status" value="1"/>
</dbReference>
<dbReference type="PANTHER" id="PTHR24110:SF3">
    <property type="entry name" value="CENTROSOMAL PROTEIN OF 78 KDA"/>
    <property type="match status" value="1"/>
</dbReference>
<dbReference type="Proteomes" id="UP001652628">
    <property type="component" value="Chromosome 3"/>
</dbReference>
<dbReference type="Gene3D" id="3.80.10.10">
    <property type="entry name" value="Ribonuclease Inhibitor"/>
    <property type="match status" value="2"/>
</dbReference>
<dbReference type="InterPro" id="IPR026212">
    <property type="entry name" value="Cep78"/>
</dbReference>
<feature type="compositionally biased region" description="Acidic residues" evidence="1">
    <location>
        <begin position="508"/>
        <end position="519"/>
    </location>
</feature>
<dbReference type="RefSeq" id="XP_036674313.3">
    <property type="nucleotide sequence ID" value="XM_036818418.3"/>
</dbReference>
<organism evidence="2 3">
    <name type="scientific">Drosophila suzukii</name>
    <name type="common">Spotted-wing drosophila fruit fly</name>
    <dbReference type="NCBI Taxonomy" id="28584"/>
    <lineage>
        <taxon>Eukaryota</taxon>
        <taxon>Metazoa</taxon>
        <taxon>Ecdysozoa</taxon>
        <taxon>Arthropoda</taxon>
        <taxon>Hexapoda</taxon>
        <taxon>Insecta</taxon>
        <taxon>Pterygota</taxon>
        <taxon>Neoptera</taxon>
        <taxon>Endopterygota</taxon>
        <taxon>Diptera</taxon>
        <taxon>Brachycera</taxon>
        <taxon>Muscomorpha</taxon>
        <taxon>Ephydroidea</taxon>
        <taxon>Drosophilidae</taxon>
        <taxon>Drosophila</taxon>
        <taxon>Sophophora</taxon>
    </lineage>
</organism>
<feature type="compositionally biased region" description="Gly residues" evidence="1">
    <location>
        <begin position="773"/>
        <end position="786"/>
    </location>
</feature>
<sequence>MSISQVTMMRKGNSGELTRKGNTVVVSLPPLVKKSSKSRSFHFRYLELCRAKNLTPVPDIRSKSNATTTLLELCGDKLAVSDWQLLTEALHYDLVLQQLVVRLRRTYPQTNIDPIDTEKRARLFRQRPVIYTRFIFNSLVQAIANCVSSNKNLSVLKLEGLPLQDGYIETIAKSLADNECLETVSFRKSNIGDKGCEVVCNTAKYLNRIEVFDLSECGLTSKGAEHVADMLKMQKITRFSEGWEKSLRYRSVDVNTIGGLRTVLLADNPAIGDDGIRWITEVLKEDAWIKKIDMEGCGLTDIGANLILDCLELNTAITEFNVRNNEGISKFLQRNIRDHLGGPPEEKQEPEYDLSCVNGLQSLPKNKKVTVSQLLAHTKALEEQLSFERTLRKKAEKLNEKLSHQLMRSDSNHMVQEKVMQGGSQTNVSREYVVRNEVMPEVVKNSQSYRQSHFNRLVNSAVTSPEVTPRSEIATLRKEQQLLQQSSPMQIKHPSMEQQLRSLREVQEQEEEDEVEELAEASLSESEPINEEEQQQQYQQQMHVQRKQLQVRKVRSEIKYVENNPKEDKNKNRESKSDHEFANEHDFKLNPAVQFETDIGDSSMMNPGQRYEGEGGDTGYGYNYNYEQEQPVKRGYEKGYVVGVGDGSHRRQKPSNLVEALSQKRGGGGGGSGDGHVAQFVSCLERKANAGKPAKKRLKPRPEDSHQVPLNEMQMESYMSSYEEISSTDATLENSDYEAETTDSTLRGSSKYSSMQVIVRHKHSESLSLADESGGGGGDGDAGGGDAPDEEGKLISPREFYLQLKKQEQSF</sequence>
<feature type="compositionally biased region" description="Low complexity" evidence="1">
    <location>
        <begin position="712"/>
        <end position="727"/>
    </location>
</feature>
<dbReference type="RefSeq" id="XP_070852543.1">
    <property type="nucleotide sequence ID" value="XM_070996442.1"/>
</dbReference>
<feature type="compositionally biased region" description="Basic and acidic residues" evidence="1">
    <location>
        <begin position="554"/>
        <end position="588"/>
    </location>
</feature>
<dbReference type="PANTHER" id="PTHR24110">
    <property type="entry name" value="CENTROSOMAL PROTEIN OF 78 KDA"/>
    <property type="match status" value="1"/>
</dbReference>
<evidence type="ECO:0000313" key="6">
    <source>
        <dbReference type="RefSeq" id="XP_070852543.1"/>
    </source>
</evidence>
<keyword evidence="2" id="KW-1185">Reference proteome</keyword>
<name>A0AB40A9P6_DROSZ</name>
<dbReference type="RefSeq" id="XP_065721677.2">
    <property type="nucleotide sequence ID" value="XM_065865605.2"/>
</dbReference>
<feature type="region of interest" description="Disordered" evidence="1">
    <location>
        <begin position="690"/>
        <end position="798"/>
    </location>
</feature>
<evidence type="ECO:0000313" key="2">
    <source>
        <dbReference type="Proteomes" id="UP001652628"/>
    </source>
</evidence>
<dbReference type="GeneID" id="108006790"/>
<evidence type="ECO:0000256" key="1">
    <source>
        <dbReference type="SAM" id="MobiDB-lite"/>
    </source>
</evidence>
<dbReference type="RefSeq" id="XP_065721676.2">
    <property type="nucleotide sequence ID" value="XM_065865604.2"/>
</dbReference>
<evidence type="ECO:0000313" key="4">
    <source>
        <dbReference type="RefSeq" id="XP_065721676.2"/>
    </source>
</evidence>
<dbReference type="PRINTS" id="PR02062">
    <property type="entry name" value="CENTROSOME78"/>
</dbReference>
<evidence type="ECO:0000313" key="5">
    <source>
        <dbReference type="RefSeq" id="XP_065721677.2"/>
    </source>
</evidence>
<dbReference type="InterPro" id="IPR032675">
    <property type="entry name" value="LRR_dom_sf"/>
</dbReference>
<dbReference type="SMART" id="SM00368">
    <property type="entry name" value="LRR_RI"/>
    <property type="match status" value="4"/>
</dbReference>
<reference evidence="3 4" key="1">
    <citation type="submission" date="2025-05" db="UniProtKB">
        <authorList>
            <consortium name="RefSeq"/>
        </authorList>
    </citation>
    <scope>IDENTIFICATION</scope>
</reference>
<accession>A0AB40A9P6</accession>
<proteinExistence type="predicted"/>
<feature type="region of interest" description="Disordered" evidence="1">
    <location>
        <begin position="484"/>
        <end position="591"/>
    </location>
</feature>
<evidence type="ECO:0000313" key="3">
    <source>
        <dbReference type="RefSeq" id="XP_036674313.3"/>
    </source>
</evidence>
<gene>
    <name evidence="3 4 5 6" type="primary">LOC108006790</name>
</gene>
<protein>
    <submittedName>
        <fullName evidence="3 4">Protein Cep78 homolog</fullName>
    </submittedName>
</protein>
<feature type="compositionally biased region" description="Basic residues" evidence="1">
    <location>
        <begin position="544"/>
        <end position="553"/>
    </location>
</feature>
<feature type="compositionally biased region" description="Polar residues" evidence="1">
    <location>
        <begin position="742"/>
        <end position="756"/>
    </location>
</feature>